<name>X1HXM1_9ZZZZ</name>
<dbReference type="GO" id="GO:0006749">
    <property type="term" value="P:glutathione metabolic process"/>
    <property type="evidence" value="ECO:0007669"/>
    <property type="project" value="TreeGrafter"/>
</dbReference>
<dbReference type="GO" id="GO:0017168">
    <property type="term" value="F:5-oxoprolinase (ATP-hydrolyzing) activity"/>
    <property type="evidence" value="ECO:0007669"/>
    <property type="project" value="TreeGrafter"/>
</dbReference>
<dbReference type="PANTHER" id="PTHR11365:SF23">
    <property type="entry name" value="HYPOTHETICAL 5-OXOPROLINASE (EUROFUNG)-RELATED"/>
    <property type="match status" value="1"/>
</dbReference>
<feature type="domain" description="Hydantoinase/oxoprolinase N-terminal" evidence="1">
    <location>
        <begin position="4"/>
        <end position="92"/>
    </location>
</feature>
<protein>
    <recommendedName>
        <fullName evidence="1">Hydantoinase/oxoprolinase N-terminal domain-containing protein</fullName>
    </recommendedName>
</protein>
<dbReference type="EMBL" id="BARU01034048">
    <property type="protein sequence ID" value="GAH61825.1"/>
    <property type="molecule type" value="Genomic_DNA"/>
</dbReference>
<gene>
    <name evidence="2" type="ORF">S03H2_53487</name>
</gene>
<sequence>MEYKIGIDVGGTFTDFLLTSKDGSSEIYKVLSMPDDPSIGLMEGLAEMAKARNISLKEFIKDVETIVHGTTVTTNAVLTRRGAKTGLLTTKG</sequence>
<evidence type="ECO:0000313" key="2">
    <source>
        <dbReference type="EMBL" id="GAH61825.1"/>
    </source>
</evidence>
<dbReference type="Pfam" id="PF05378">
    <property type="entry name" value="Hydant_A_N"/>
    <property type="match status" value="1"/>
</dbReference>
<dbReference type="InterPro" id="IPR045079">
    <property type="entry name" value="Oxoprolinase-like"/>
</dbReference>
<dbReference type="InterPro" id="IPR008040">
    <property type="entry name" value="Hydant_A_N"/>
</dbReference>
<accession>X1HXM1</accession>
<organism evidence="2">
    <name type="scientific">marine sediment metagenome</name>
    <dbReference type="NCBI Taxonomy" id="412755"/>
    <lineage>
        <taxon>unclassified sequences</taxon>
        <taxon>metagenomes</taxon>
        <taxon>ecological metagenomes</taxon>
    </lineage>
</organism>
<evidence type="ECO:0000259" key="1">
    <source>
        <dbReference type="Pfam" id="PF05378"/>
    </source>
</evidence>
<proteinExistence type="predicted"/>
<dbReference type="AlphaFoldDB" id="X1HXM1"/>
<dbReference type="PANTHER" id="PTHR11365">
    <property type="entry name" value="5-OXOPROLINASE RELATED"/>
    <property type="match status" value="1"/>
</dbReference>
<feature type="non-terminal residue" evidence="2">
    <location>
        <position position="92"/>
    </location>
</feature>
<reference evidence="2" key="1">
    <citation type="journal article" date="2014" name="Front. Microbiol.">
        <title>High frequency of phylogenetically diverse reductive dehalogenase-homologous genes in deep subseafloor sedimentary metagenomes.</title>
        <authorList>
            <person name="Kawai M."/>
            <person name="Futagami T."/>
            <person name="Toyoda A."/>
            <person name="Takaki Y."/>
            <person name="Nishi S."/>
            <person name="Hori S."/>
            <person name="Arai W."/>
            <person name="Tsubouchi T."/>
            <person name="Morono Y."/>
            <person name="Uchiyama I."/>
            <person name="Ito T."/>
            <person name="Fujiyama A."/>
            <person name="Inagaki F."/>
            <person name="Takami H."/>
        </authorList>
    </citation>
    <scope>NUCLEOTIDE SEQUENCE</scope>
    <source>
        <strain evidence="2">Expedition CK06-06</strain>
    </source>
</reference>
<comment type="caution">
    <text evidence="2">The sequence shown here is derived from an EMBL/GenBank/DDBJ whole genome shotgun (WGS) entry which is preliminary data.</text>
</comment>
<dbReference type="GO" id="GO:0005829">
    <property type="term" value="C:cytosol"/>
    <property type="evidence" value="ECO:0007669"/>
    <property type="project" value="TreeGrafter"/>
</dbReference>